<dbReference type="CDD" id="cd13589">
    <property type="entry name" value="PBP2_polyamine_RpCGA009"/>
    <property type="match status" value="1"/>
</dbReference>
<dbReference type="GO" id="GO:0030288">
    <property type="term" value="C:outer membrane-bounded periplasmic space"/>
    <property type="evidence" value="ECO:0007669"/>
    <property type="project" value="TreeGrafter"/>
</dbReference>
<dbReference type="GO" id="GO:0015888">
    <property type="term" value="P:thiamine transport"/>
    <property type="evidence" value="ECO:0007669"/>
    <property type="project" value="TreeGrafter"/>
</dbReference>
<feature type="chain" id="PRO_5002596857" evidence="2">
    <location>
        <begin position="31"/>
        <end position="348"/>
    </location>
</feature>
<keyword evidence="1 2" id="KW-0732">Signal</keyword>
<dbReference type="AlphaFoldDB" id="A0A0H2MDD3"/>
<reference evidence="3 4" key="1">
    <citation type="submission" date="2015-03" db="EMBL/GenBank/DDBJ databases">
        <title>Genome sequence of Variovorax paradoxus TBEA6.</title>
        <authorList>
            <person name="Poehlein A."/>
            <person name="Schuldes J."/>
            <person name="Wuebbeler J.H."/>
            <person name="Hiessl S."/>
            <person name="Steinbuechel A."/>
            <person name="Daniel R."/>
        </authorList>
    </citation>
    <scope>NUCLEOTIDE SEQUENCE [LARGE SCALE GENOMIC DNA]</scope>
    <source>
        <strain evidence="3 4">TBEA6</strain>
    </source>
</reference>
<dbReference type="InterPro" id="IPR006311">
    <property type="entry name" value="TAT_signal"/>
</dbReference>
<dbReference type="Pfam" id="PF13343">
    <property type="entry name" value="SBP_bac_6"/>
    <property type="match status" value="1"/>
</dbReference>
<evidence type="ECO:0000313" key="4">
    <source>
        <dbReference type="Proteomes" id="UP000035170"/>
    </source>
</evidence>
<keyword evidence="4" id="KW-1185">Reference proteome</keyword>
<protein>
    <submittedName>
        <fullName evidence="3">Spermidine/putrescine-binding periplasmic protein</fullName>
    </submittedName>
</protein>
<evidence type="ECO:0000256" key="2">
    <source>
        <dbReference type="SAM" id="SignalP"/>
    </source>
</evidence>
<organism evidence="3 4">
    <name type="scientific">Variovorax paradoxus</name>
    <dbReference type="NCBI Taxonomy" id="34073"/>
    <lineage>
        <taxon>Bacteria</taxon>
        <taxon>Pseudomonadati</taxon>
        <taxon>Pseudomonadota</taxon>
        <taxon>Betaproteobacteria</taxon>
        <taxon>Burkholderiales</taxon>
        <taxon>Comamonadaceae</taxon>
        <taxon>Variovorax</taxon>
    </lineage>
</organism>
<feature type="signal peptide" evidence="2">
    <location>
        <begin position="1"/>
        <end position="30"/>
    </location>
</feature>
<dbReference type="GO" id="GO:0030976">
    <property type="term" value="F:thiamine pyrophosphate binding"/>
    <property type="evidence" value="ECO:0007669"/>
    <property type="project" value="TreeGrafter"/>
</dbReference>
<dbReference type="EMBL" id="JZWI01000020">
    <property type="protein sequence ID" value="KLN54940.1"/>
    <property type="molecule type" value="Genomic_DNA"/>
</dbReference>
<dbReference type="Proteomes" id="UP000035170">
    <property type="component" value="Unassembled WGS sequence"/>
</dbReference>
<accession>A0A0H2MDD3</accession>
<dbReference type="SUPFAM" id="SSF53850">
    <property type="entry name" value="Periplasmic binding protein-like II"/>
    <property type="match status" value="1"/>
</dbReference>
<dbReference type="PROSITE" id="PS51318">
    <property type="entry name" value="TAT"/>
    <property type="match status" value="1"/>
</dbReference>
<evidence type="ECO:0000256" key="1">
    <source>
        <dbReference type="ARBA" id="ARBA00022729"/>
    </source>
</evidence>
<dbReference type="PANTHER" id="PTHR30006:SF2">
    <property type="entry name" value="ABC TRANSPORTER SUBSTRATE-BINDING PROTEIN"/>
    <property type="match status" value="1"/>
</dbReference>
<gene>
    <name evidence="3" type="primary">potD2</name>
    <name evidence="3" type="ORF">VPARA_39300</name>
</gene>
<sequence length="348" mass="38373">MKAFSRRDCLQAMAAAAGMSALAMPGMSFAAQNLVVNTYGGRWEKFWRSDLMPTFMKAAGVETTLDVGLGKNFVANLRAAGVAKPPYSILMVNENIASLVRAEGYFEPIPAAKVPNLASVYPILRNAEDNGVRGIVSTIGIGYRKDLVKTPPKSWSDLWSNPEFKGKIGLYQIGNTAAMLFLLMTAKLYGGSQDAIDRAFTEIKKLLPFTQADWSGTLSTMLTRGDVTVAVIDFPEIVALQKKGVPVEMVVPTEGVLAFEQSFNVLKNAPAKEEAYKYLDFILRPDVQEMMAKEFFTSPTNTRSKLPSDLAKDVPVSGDRMKSIFQFDWAKVNPQVAAITDRWNREMK</sequence>
<dbReference type="PANTHER" id="PTHR30006">
    <property type="entry name" value="THIAMINE-BINDING PERIPLASMIC PROTEIN-RELATED"/>
    <property type="match status" value="1"/>
</dbReference>
<dbReference type="Gene3D" id="3.40.190.10">
    <property type="entry name" value="Periplasmic binding protein-like II"/>
    <property type="match status" value="2"/>
</dbReference>
<comment type="caution">
    <text evidence="3">The sequence shown here is derived from an EMBL/GenBank/DDBJ whole genome shotgun (WGS) entry which is preliminary data.</text>
</comment>
<dbReference type="RefSeq" id="WP_021012727.1">
    <property type="nucleotide sequence ID" value="NZ_JZWI01000020.1"/>
</dbReference>
<dbReference type="PATRIC" id="fig|34073.19.peg.4024"/>
<evidence type="ECO:0000313" key="3">
    <source>
        <dbReference type="EMBL" id="KLN54940.1"/>
    </source>
</evidence>
<name>A0A0H2MDD3_VARPD</name>
<dbReference type="GO" id="GO:0030975">
    <property type="term" value="F:thiamine binding"/>
    <property type="evidence" value="ECO:0007669"/>
    <property type="project" value="TreeGrafter"/>
</dbReference>
<proteinExistence type="predicted"/>